<dbReference type="InterPro" id="IPR003165">
    <property type="entry name" value="Piwi"/>
</dbReference>
<gene>
    <name evidence="3" type="ORF">GLW30_04750</name>
</gene>
<dbReference type="EMBL" id="WMFC01000004">
    <property type="protein sequence ID" value="MYL67033.1"/>
    <property type="molecule type" value="Genomic_DNA"/>
</dbReference>
<feature type="region of interest" description="Disordered" evidence="1">
    <location>
        <begin position="1"/>
        <end position="21"/>
    </location>
</feature>
<accession>A0A6B1IE57</accession>
<dbReference type="Pfam" id="PF02171">
    <property type="entry name" value="Piwi"/>
    <property type="match status" value="1"/>
</dbReference>
<comment type="caution">
    <text evidence="3">The sequence shown here is derived from an EMBL/GenBank/DDBJ whole genome shotgun (WGS) entry which is preliminary data.</text>
</comment>
<reference evidence="3 4" key="1">
    <citation type="submission" date="2019-11" db="EMBL/GenBank/DDBJ databases">
        <title>Genome sequences of 17 halophilic strains isolated from different environments.</title>
        <authorList>
            <person name="Furrow R.E."/>
        </authorList>
    </citation>
    <scope>NUCLEOTIDE SEQUENCE [LARGE SCALE GENOMIC DNA]</scope>
    <source>
        <strain evidence="3 4">22502_06_Cabo</strain>
    </source>
</reference>
<dbReference type="InterPro" id="IPR012337">
    <property type="entry name" value="RNaseH-like_sf"/>
</dbReference>
<protein>
    <recommendedName>
        <fullName evidence="2">Piwi domain-containing protein</fullName>
    </recommendedName>
</protein>
<evidence type="ECO:0000313" key="3">
    <source>
        <dbReference type="EMBL" id="MYL67033.1"/>
    </source>
</evidence>
<dbReference type="AlphaFoldDB" id="A0A6B1IE57"/>
<dbReference type="GO" id="GO:0003676">
    <property type="term" value="F:nucleic acid binding"/>
    <property type="evidence" value="ECO:0007669"/>
    <property type="project" value="InterPro"/>
</dbReference>
<dbReference type="Gene3D" id="3.40.50.2300">
    <property type="match status" value="1"/>
</dbReference>
<evidence type="ECO:0000313" key="4">
    <source>
        <dbReference type="Proteomes" id="UP000452321"/>
    </source>
</evidence>
<feature type="domain" description="Piwi" evidence="2">
    <location>
        <begin position="122"/>
        <end position="410"/>
    </location>
</feature>
<dbReference type="Proteomes" id="UP000452321">
    <property type="component" value="Unassembled WGS sequence"/>
</dbReference>
<dbReference type="InterPro" id="IPR036397">
    <property type="entry name" value="RNaseH_sf"/>
</dbReference>
<dbReference type="SMART" id="SM00950">
    <property type="entry name" value="Piwi"/>
    <property type="match status" value="1"/>
</dbReference>
<name>A0A6B1IE57_9EURY</name>
<dbReference type="RefSeq" id="WP_159358131.1">
    <property type="nucleotide sequence ID" value="NZ_WMFC01000004.1"/>
</dbReference>
<dbReference type="SUPFAM" id="SSF53098">
    <property type="entry name" value="Ribonuclease H-like"/>
    <property type="match status" value="1"/>
</dbReference>
<proteinExistence type="predicted"/>
<evidence type="ECO:0000256" key="1">
    <source>
        <dbReference type="SAM" id="MobiDB-lite"/>
    </source>
</evidence>
<dbReference type="PROSITE" id="PS50822">
    <property type="entry name" value="PIWI"/>
    <property type="match status" value="1"/>
</dbReference>
<sequence>MPVQFHAEQLDSPTHRFDYTNPSITNSNVGKGLGRNGPFDSSTSRDFTDATFTLVYPASWRSDTERFQDALINGHSSYYPNGFKSFFRMDSVSVANTIELDDTDLDTYVDAVSDIQAADDNLAIVFVSDEMRNRGYRSPYWAVKALLTQAGIPSQMVLVDKLRQQSSYHVPLKYLIVNIVSQIYAKLGGTPWVIHRPRSPVDLIIGVGKSEYRAGRIGGTTRTLGFAAAYQSNGAFLWFDSTQATTSYDSFNDQLTGSIVEAAEKYAQQENAPEHIVVHSYKRIGPAERDAQERLEDEFDGLDVTLAHLNDSHDFRIYDERDQTGLSERGLWIQTGGNKGFVMTGGRRNFRPGSPVPIELEVEGSLEIGEVAQGIYDLCSVYWKDQFGSNMPITIKYAEDIAGIIENAQKVDDDGVSRIDTDRMVSPRLRDIPWFL</sequence>
<evidence type="ECO:0000259" key="2">
    <source>
        <dbReference type="PROSITE" id="PS50822"/>
    </source>
</evidence>
<dbReference type="Gene3D" id="3.30.420.10">
    <property type="entry name" value="Ribonuclease H-like superfamily/Ribonuclease H"/>
    <property type="match status" value="1"/>
</dbReference>
<organism evidence="3 4">
    <name type="scientific">Halorubrum distributum</name>
    <dbReference type="NCBI Taxonomy" id="29283"/>
    <lineage>
        <taxon>Archaea</taxon>
        <taxon>Methanobacteriati</taxon>
        <taxon>Methanobacteriota</taxon>
        <taxon>Stenosarchaea group</taxon>
        <taxon>Halobacteria</taxon>
        <taxon>Halobacteriales</taxon>
        <taxon>Haloferacaceae</taxon>
        <taxon>Halorubrum</taxon>
        <taxon>Halorubrum distributum group</taxon>
    </lineage>
</organism>